<evidence type="ECO:0000313" key="1">
    <source>
        <dbReference type="EMBL" id="JAH38767.1"/>
    </source>
</evidence>
<reference evidence="1" key="1">
    <citation type="submission" date="2014-11" db="EMBL/GenBank/DDBJ databases">
        <authorList>
            <person name="Amaro Gonzalez C."/>
        </authorList>
    </citation>
    <scope>NUCLEOTIDE SEQUENCE</scope>
</reference>
<protein>
    <submittedName>
        <fullName evidence="1">Uncharacterized protein</fullName>
    </submittedName>
</protein>
<organism evidence="1">
    <name type="scientific">Anguilla anguilla</name>
    <name type="common">European freshwater eel</name>
    <name type="synonym">Muraena anguilla</name>
    <dbReference type="NCBI Taxonomy" id="7936"/>
    <lineage>
        <taxon>Eukaryota</taxon>
        <taxon>Metazoa</taxon>
        <taxon>Chordata</taxon>
        <taxon>Craniata</taxon>
        <taxon>Vertebrata</taxon>
        <taxon>Euteleostomi</taxon>
        <taxon>Actinopterygii</taxon>
        <taxon>Neopterygii</taxon>
        <taxon>Teleostei</taxon>
        <taxon>Anguilliformes</taxon>
        <taxon>Anguillidae</taxon>
        <taxon>Anguilla</taxon>
    </lineage>
</organism>
<sequence length="14" mass="1621">MPDHIKTGEPFTTF</sequence>
<name>A0A0E9SC09_ANGAN</name>
<proteinExistence type="predicted"/>
<dbReference type="EMBL" id="GBXM01069810">
    <property type="protein sequence ID" value="JAH38767.1"/>
    <property type="molecule type" value="Transcribed_RNA"/>
</dbReference>
<accession>A0A0E9SC09</accession>
<reference evidence="1" key="2">
    <citation type="journal article" date="2015" name="Fish Shellfish Immunol.">
        <title>Early steps in the European eel (Anguilla anguilla)-Vibrio vulnificus interaction in the gills: Role of the RtxA13 toxin.</title>
        <authorList>
            <person name="Callol A."/>
            <person name="Pajuelo D."/>
            <person name="Ebbesson L."/>
            <person name="Teles M."/>
            <person name="MacKenzie S."/>
            <person name="Amaro C."/>
        </authorList>
    </citation>
    <scope>NUCLEOTIDE SEQUENCE</scope>
</reference>